<comment type="caution">
    <text evidence="1">The sequence shown here is derived from an EMBL/GenBank/DDBJ whole genome shotgun (WGS) entry which is preliminary data.</text>
</comment>
<evidence type="ECO:0000313" key="1">
    <source>
        <dbReference type="EMBL" id="OMJ28988.1"/>
    </source>
</evidence>
<evidence type="ECO:0000313" key="2">
    <source>
        <dbReference type="Proteomes" id="UP000187429"/>
    </source>
</evidence>
<sequence length="122" mass="14237">MFGVEPRLPIEWEQYDITGLKLREREVEVLTASRTILKQESRESSFKPTFEIGSMVLVLKNRLRKRKPSAKKTLRYEGPFIVEQIHPHGIYDLRSELGEARSFHVSRLVKFAPRSFEPLPGK</sequence>
<proteinExistence type="predicted"/>
<keyword evidence="2" id="KW-1185">Reference proteome</keyword>
<protein>
    <submittedName>
        <fullName evidence="1">Uncharacterized protein</fullName>
    </submittedName>
</protein>
<name>A0A1R1YQ18_9FUNG</name>
<reference evidence="2" key="1">
    <citation type="submission" date="2017-01" db="EMBL/GenBank/DDBJ databases">
        <authorList>
            <person name="Wang Y."/>
            <person name="White M."/>
            <person name="Kvist S."/>
            <person name="Moncalvo J.-M."/>
        </authorList>
    </citation>
    <scope>NUCLEOTIDE SEQUENCE [LARGE SCALE GENOMIC DNA]</scope>
    <source>
        <strain evidence="2">ID-206-W2</strain>
    </source>
</reference>
<gene>
    <name evidence="1" type="ORF">AYI69_g1519</name>
</gene>
<organism evidence="1 2">
    <name type="scientific">Smittium culicis</name>
    <dbReference type="NCBI Taxonomy" id="133412"/>
    <lineage>
        <taxon>Eukaryota</taxon>
        <taxon>Fungi</taxon>
        <taxon>Fungi incertae sedis</taxon>
        <taxon>Zoopagomycota</taxon>
        <taxon>Kickxellomycotina</taxon>
        <taxon>Harpellomycetes</taxon>
        <taxon>Harpellales</taxon>
        <taxon>Legeriomycetaceae</taxon>
        <taxon>Smittium</taxon>
    </lineage>
</organism>
<dbReference type="OrthoDB" id="2288803at2759"/>
<accession>A0A1R1YQ18</accession>
<dbReference type="EMBL" id="LSSM01000415">
    <property type="protein sequence ID" value="OMJ28988.1"/>
    <property type="molecule type" value="Genomic_DNA"/>
</dbReference>
<dbReference type="AlphaFoldDB" id="A0A1R1YQ18"/>
<dbReference type="Proteomes" id="UP000187429">
    <property type="component" value="Unassembled WGS sequence"/>
</dbReference>